<dbReference type="InterPro" id="IPR023393">
    <property type="entry name" value="START-like_dom_sf"/>
</dbReference>
<reference evidence="3 4" key="1">
    <citation type="submission" date="2017-08" db="EMBL/GenBank/DDBJ databases">
        <title>Complete Genome Sequence of Bacillus kochii Oregon-R-modENCODE STRAIN BDGP4, isolated from Drosophila melanogaster gut.</title>
        <authorList>
            <person name="Wan K.H."/>
            <person name="Yu C."/>
            <person name="Park S."/>
            <person name="Hammonds A.S."/>
            <person name="Booth B.W."/>
            <person name="Celniker S.E."/>
        </authorList>
    </citation>
    <scope>NUCLEOTIDE SEQUENCE [LARGE SCALE GENOMIC DNA]</scope>
    <source>
        <strain evidence="3 4">BDGP4</strain>
    </source>
</reference>
<evidence type="ECO:0000259" key="2">
    <source>
        <dbReference type="Pfam" id="PF08327"/>
    </source>
</evidence>
<dbReference type="EMBL" id="CP022983">
    <property type="protein sequence ID" value="ASV67283.1"/>
    <property type="molecule type" value="Genomic_DNA"/>
</dbReference>
<dbReference type="KEGG" id="bko:CKF48_08100"/>
<dbReference type="Pfam" id="PF08327">
    <property type="entry name" value="AHSA1"/>
    <property type="match status" value="1"/>
</dbReference>
<feature type="domain" description="Activator of Hsp90 ATPase homologue 1/2-like C-terminal" evidence="2">
    <location>
        <begin position="14"/>
        <end position="131"/>
    </location>
</feature>
<gene>
    <name evidence="3" type="ORF">CKF48_08100</name>
</gene>
<name>A0A248TGG6_9BACI</name>
<evidence type="ECO:0000313" key="3">
    <source>
        <dbReference type="EMBL" id="ASV67283.1"/>
    </source>
</evidence>
<dbReference type="SUPFAM" id="SSF55961">
    <property type="entry name" value="Bet v1-like"/>
    <property type="match status" value="1"/>
</dbReference>
<dbReference type="Gene3D" id="3.30.530.20">
    <property type="match status" value="1"/>
</dbReference>
<organism evidence="3 4">
    <name type="scientific">Cytobacillus kochii</name>
    <dbReference type="NCBI Taxonomy" id="859143"/>
    <lineage>
        <taxon>Bacteria</taxon>
        <taxon>Bacillati</taxon>
        <taxon>Bacillota</taxon>
        <taxon>Bacilli</taxon>
        <taxon>Bacillales</taxon>
        <taxon>Bacillaceae</taxon>
        <taxon>Cytobacillus</taxon>
    </lineage>
</organism>
<sequence>MNTIKDIQQSIILNAPINKVWQHVATSEGIAEWFMPNNFQATEGFTFEIQSPFGPSPCQVLEIDEPNKLSFSWDTDGWVVTFLLEEVDNRTKFTLIHSGWKEANTILTKPNEKSEIIRERMNNGWEAIVQKRLMMAIEQS</sequence>
<keyword evidence="4" id="KW-1185">Reference proteome</keyword>
<dbReference type="InterPro" id="IPR013538">
    <property type="entry name" value="ASHA1/2-like_C"/>
</dbReference>
<dbReference type="AlphaFoldDB" id="A0A248TGG6"/>
<comment type="similarity">
    <text evidence="1">Belongs to the AHA1 family.</text>
</comment>
<dbReference type="RefSeq" id="WP_095370857.1">
    <property type="nucleotide sequence ID" value="NZ_CP022983.1"/>
</dbReference>
<dbReference type="OrthoDB" id="2355173at2"/>
<evidence type="ECO:0000313" key="4">
    <source>
        <dbReference type="Proteomes" id="UP000215137"/>
    </source>
</evidence>
<proteinExistence type="inferred from homology"/>
<dbReference type="Proteomes" id="UP000215137">
    <property type="component" value="Chromosome"/>
</dbReference>
<dbReference type="CDD" id="cd07814">
    <property type="entry name" value="SRPBCC_CalC_Aha1-like"/>
    <property type="match status" value="1"/>
</dbReference>
<protein>
    <recommendedName>
        <fullName evidence="2">Activator of Hsp90 ATPase homologue 1/2-like C-terminal domain-containing protein</fullName>
    </recommendedName>
</protein>
<accession>A0A248TGG6</accession>
<evidence type="ECO:0000256" key="1">
    <source>
        <dbReference type="ARBA" id="ARBA00006817"/>
    </source>
</evidence>